<gene>
    <name evidence="1" type="ORF">PECUL_23A002774</name>
</gene>
<dbReference type="SMART" id="SM00367">
    <property type="entry name" value="LRR_CC"/>
    <property type="match status" value="4"/>
</dbReference>
<dbReference type="SUPFAM" id="SSF52047">
    <property type="entry name" value="RNI-like"/>
    <property type="match status" value="2"/>
</dbReference>
<protein>
    <submittedName>
        <fullName evidence="1">Uncharacterized protein</fullName>
    </submittedName>
</protein>
<keyword evidence="2" id="KW-1185">Reference proteome</keyword>
<accession>A0AAD1R0T2</accession>
<dbReference type="InterPro" id="IPR006553">
    <property type="entry name" value="Leu-rich_rpt_Cys-con_subtyp"/>
</dbReference>
<sequence>MVQVTLCLVFAAGNMIQELIQILGDSHKLSRPALHLLLQPHLTQLSLRPCAGLINNNLIQLVSVRCKFLTSLDLHSCHRVCPPFLAQLVEGLPRLVKVCLSDTQCDTSVLSSLSMSCQRLCELDISHCKKLTPSSLLCLGYSTKSGTYCCQALRVLLVQDFKTHNSQEKWVHALTFLLLALPNLEQLSNPLLPDALRLIHGHHFNLAATNPGGFPSLVELANTRRAAAKCNGLSNVPYQLKVVSDPGEGMTERRVTGDGFILQLKRLEDLQEEDVLTVGCMCPGVEEMAILLGNQSHLGWSLLQWPSLTHLTLHSSDHPSRTLEELLPLLTTSGERFHFLSIQNVLWNDGRSLQDLLTRCPNLHTFQAHFMPRCCAVVLDNEADVELPPVGEDMIPLPKLQNFTLFLEEGDLLHHHFKNTIGRSLVYLLRGSLKLETLFLCGVPYKLDLVFETILVSTTPPLPRLKAVSLCQSNVTPWGVSLLLRLGNTLKTVDLSHCRDVTCRDHHRLQERVRKERLDINIKWQ</sequence>
<name>A0AAD1R0T2_PELCU</name>
<dbReference type="Gene3D" id="3.80.10.10">
    <property type="entry name" value="Ribonuclease Inhibitor"/>
    <property type="match status" value="1"/>
</dbReference>
<organism evidence="1 2">
    <name type="scientific">Pelobates cultripes</name>
    <name type="common">Western spadefoot toad</name>
    <dbReference type="NCBI Taxonomy" id="61616"/>
    <lineage>
        <taxon>Eukaryota</taxon>
        <taxon>Metazoa</taxon>
        <taxon>Chordata</taxon>
        <taxon>Craniata</taxon>
        <taxon>Vertebrata</taxon>
        <taxon>Euteleostomi</taxon>
        <taxon>Amphibia</taxon>
        <taxon>Batrachia</taxon>
        <taxon>Anura</taxon>
        <taxon>Pelobatoidea</taxon>
        <taxon>Pelobatidae</taxon>
        <taxon>Pelobates</taxon>
    </lineage>
</organism>
<dbReference type="EMBL" id="OW240912">
    <property type="protein sequence ID" value="CAH2221333.1"/>
    <property type="molecule type" value="Genomic_DNA"/>
</dbReference>
<proteinExistence type="predicted"/>
<dbReference type="InterPro" id="IPR032675">
    <property type="entry name" value="LRR_dom_sf"/>
</dbReference>
<dbReference type="AlphaFoldDB" id="A0AAD1R0T2"/>
<evidence type="ECO:0000313" key="1">
    <source>
        <dbReference type="EMBL" id="CAH2221333.1"/>
    </source>
</evidence>
<evidence type="ECO:0000313" key="2">
    <source>
        <dbReference type="Proteomes" id="UP001295444"/>
    </source>
</evidence>
<reference evidence="1" key="1">
    <citation type="submission" date="2022-03" db="EMBL/GenBank/DDBJ databases">
        <authorList>
            <person name="Alioto T."/>
            <person name="Alioto T."/>
            <person name="Gomez Garrido J."/>
        </authorList>
    </citation>
    <scope>NUCLEOTIDE SEQUENCE</scope>
</reference>
<dbReference type="Proteomes" id="UP001295444">
    <property type="component" value="Chromosome 01"/>
</dbReference>